<dbReference type="HOGENOM" id="CLU_031953_0_1_0"/>
<evidence type="ECO:0000313" key="17">
    <source>
        <dbReference type="Proteomes" id="UP000054010"/>
    </source>
</evidence>
<dbReference type="GO" id="GO:0000287">
    <property type="term" value="F:magnesium ion binding"/>
    <property type="evidence" value="ECO:0007669"/>
    <property type="project" value="InterPro"/>
</dbReference>
<dbReference type="InterPro" id="IPR024084">
    <property type="entry name" value="IsoPropMal-DH-like_dom"/>
</dbReference>
<dbReference type="GO" id="GO:0004449">
    <property type="term" value="F:isocitrate dehydrogenase (NAD+) activity"/>
    <property type="evidence" value="ECO:0007669"/>
    <property type="project" value="TreeGrafter"/>
</dbReference>
<evidence type="ECO:0000256" key="13">
    <source>
        <dbReference type="ARBA" id="ARBA00071278"/>
    </source>
</evidence>
<dbReference type="GO" id="GO:0006099">
    <property type="term" value="P:tricarboxylic acid cycle"/>
    <property type="evidence" value="ECO:0007669"/>
    <property type="project" value="TreeGrafter"/>
</dbReference>
<comment type="function">
    <text evidence="9">Catalyzes the NAD(+)-dependent oxidative decarboxylation of homoisocitrate to 2-oxoadipate (alpha-ketoadipate), a reaction involved in lysine biosynthesis through the alpha-aminoadipate pathway. In addition, has high activity with isocitrate, but is inactive with 3-isopropylmalate.</text>
</comment>
<evidence type="ECO:0000256" key="5">
    <source>
        <dbReference type="ARBA" id="ARBA00023002"/>
    </source>
</evidence>
<dbReference type="InterPro" id="IPR019818">
    <property type="entry name" value="IsoCit/isopropylmalate_DH_CS"/>
</dbReference>
<evidence type="ECO:0000256" key="7">
    <source>
        <dbReference type="ARBA" id="ARBA00050979"/>
    </source>
</evidence>
<protein>
    <recommendedName>
        <fullName evidence="13">Isocitrate/homoisocitrate dehydrogenase</fullName>
        <ecNumber evidence="12">1.1.1.286</ecNumber>
    </recommendedName>
    <alternativeName>
        <fullName evidence="14">Homoisocitrate dehydrogenase</fullName>
    </alternativeName>
</protein>
<dbReference type="Gene3D" id="3.40.718.10">
    <property type="entry name" value="Isopropylmalate Dehydrogenase"/>
    <property type="match status" value="1"/>
</dbReference>
<dbReference type="GO" id="GO:0051287">
    <property type="term" value="F:NAD binding"/>
    <property type="evidence" value="ECO:0007669"/>
    <property type="project" value="InterPro"/>
</dbReference>
<dbReference type="PANTHER" id="PTHR11835">
    <property type="entry name" value="DECARBOXYLATING DEHYDROGENASES-ISOCITRATE, ISOPROPYLMALATE, TARTRATE"/>
    <property type="match status" value="1"/>
</dbReference>
<dbReference type="STRING" id="765420.OSCT_2489"/>
<evidence type="ECO:0000256" key="1">
    <source>
        <dbReference type="ARBA" id="ARBA00001946"/>
    </source>
</evidence>
<dbReference type="SUPFAM" id="SSF53659">
    <property type="entry name" value="Isocitrate/Isopropylmalate dehydrogenase-like"/>
    <property type="match status" value="1"/>
</dbReference>
<proteinExistence type="inferred from homology"/>
<keyword evidence="17" id="KW-1185">Reference proteome</keyword>
<dbReference type="Proteomes" id="UP000054010">
    <property type="component" value="Unassembled WGS sequence"/>
</dbReference>
<dbReference type="EC" id="1.1.1.286" evidence="12"/>
<keyword evidence="5" id="KW-0560">Oxidoreductase</keyword>
<dbReference type="eggNOG" id="COG0473">
    <property type="taxonomic scope" value="Bacteria"/>
</dbReference>
<keyword evidence="6" id="KW-0520">NAD</keyword>
<evidence type="ECO:0000256" key="10">
    <source>
        <dbReference type="ARBA" id="ARBA00060720"/>
    </source>
</evidence>
<evidence type="ECO:0000256" key="3">
    <source>
        <dbReference type="ARBA" id="ARBA00022723"/>
    </source>
</evidence>
<comment type="catalytic activity">
    <reaction evidence="8">
        <text>(2R,3S)-homoisocitrate + NAD(+) = 2-oxoadipate + CO2 + NADH</text>
        <dbReference type="Rhea" id="RHEA:11900"/>
        <dbReference type="ChEBI" id="CHEBI:15404"/>
        <dbReference type="ChEBI" id="CHEBI:16526"/>
        <dbReference type="ChEBI" id="CHEBI:57499"/>
        <dbReference type="ChEBI" id="CHEBI:57540"/>
        <dbReference type="ChEBI" id="CHEBI:57945"/>
        <dbReference type="EC" id="1.1.1.286"/>
    </reaction>
    <physiologicalReaction direction="left-to-right" evidence="8">
        <dbReference type="Rhea" id="RHEA:11901"/>
    </physiologicalReaction>
</comment>
<dbReference type="SMART" id="SM01329">
    <property type="entry name" value="Iso_dh"/>
    <property type="match status" value="1"/>
</dbReference>
<comment type="cofactor">
    <cofactor evidence="1">
        <name>Mg(2+)</name>
        <dbReference type="ChEBI" id="CHEBI:18420"/>
    </cofactor>
</comment>
<sequence length="339" mass="35707">MRVCVIPGDGIGPEVLAAAVQVLRVVAPDAEVSEADAGWATFQRVGVALPPETLGAAREADAVLFGAVASPSHNVPGYRSPIVALRRELDLYANIRPTSNAQQRSPDGPVVDLVVVRENTEGMYIGRERLEDDGDTAIAERQITRRASSRIVRAAYDLARSRAAAGKANPTVTIVHKANVLRVSDGLFRTVALEIAADYPDIRTEEMLVDVAAMRLAQHPERFDVAVTTNLFGDILSDVACIHGGGLGLAASANLGEGRALFEPVHGAAPDIVGKGIANPLAAIECVAMLLEWRHRVDAAQRVRAAATAVLTHGPRTPDLGGSATTAAVTQAVIDHLAQ</sequence>
<evidence type="ECO:0000256" key="6">
    <source>
        <dbReference type="ARBA" id="ARBA00023027"/>
    </source>
</evidence>
<dbReference type="GO" id="GO:0006102">
    <property type="term" value="P:isocitrate metabolic process"/>
    <property type="evidence" value="ECO:0007669"/>
    <property type="project" value="TreeGrafter"/>
</dbReference>
<dbReference type="PANTHER" id="PTHR11835:SF34">
    <property type="entry name" value="ISOCITRATE DEHYDROGENASE [NAD] SUBUNIT ALPHA, MITOCHONDRIAL"/>
    <property type="match status" value="1"/>
</dbReference>
<evidence type="ECO:0000256" key="4">
    <source>
        <dbReference type="ARBA" id="ARBA00022842"/>
    </source>
</evidence>
<evidence type="ECO:0000259" key="15">
    <source>
        <dbReference type="SMART" id="SM01329"/>
    </source>
</evidence>
<feature type="domain" description="Isopropylmalate dehydrogenase-like" evidence="15">
    <location>
        <begin position="2"/>
        <end position="333"/>
    </location>
</feature>
<dbReference type="Pfam" id="PF00180">
    <property type="entry name" value="Iso_dh"/>
    <property type="match status" value="1"/>
</dbReference>
<keyword evidence="4" id="KW-0460">Magnesium</keyword>
<comment type="pathway">
    <text evidence="10">Amino-acid biosynthesis; L-lysine biosynthesis via AAA pathway; L-alpha-aminoadipate from 2-oxoglutarate: step 4/5.</text>
</comment>
<evidence type="ECO:0000256" key="12">
    <source>
        <dbReference type="ARBA" id="ARBA00066849"/>
    </source>
</evidence>
<gene>
    <name evidence="16" type="ORF">OSCT_2489</name>
</gene>
<comment type="subunit">
    <text evidence="11">Homotetramer. Dimer of dimers. The homotetramer can transiently dissociate into homodimers.</text>
</comment>
<dbReference type="GO" id="GO:0033708">
    <property type="term" value="F:isocitrate-homoisocitrate dehydrogenase activity"/>
    <property type="evidence" value="ECO:0007669"/>
    <property type="project" value="UniProtKB-EC"/>
</dbReference>
<evidence type="ECO:0000256" key="11">
    <source>
        <dbReference type="ARBA" id="ARBA00063123"/>
    </source>
</evidence>
<dbReference type="AlphaFoldDB" id="E1IGN8"/>
<reference evidence="16 17" key="1">
    <citation type="journal article" date="2011" name="J. Bacteriol.">
        <title>Draft genome sequence of the anoxygenic filamentous phototrophic bacterium Oscillochloris trichoides subsp. DG-6.</title>
        <authorList>
            <person name="Kuznetsov B.B."/>
            <person name="Ivanovsky R.N."/>
            <person name="Keppen O.I."/>
            <person name="Sukhacheva M.V."/>
            <person name="Bumazhkin B.K."/>
            <person name="Patutina E.O."/>
            <person name="Beletsky A.V."/>
            <person name="Mardanov A.V."/>
            <person name="Baslerov R.V."/>
            <person name="Panteleeva A.N."/>
            <person name="Kolganova T.V."/>
            <person name="Ravin N.V."/>
            <person name="Skryabin K.G."/>
        </authorList>
    </citation>
    <scope>NUCLEOTIDE SEQUENCE [LARGE SCALE GENOMIC DNA]</scope>
    <source>
        <strain evidence="16 17">DG-6</strain>
    </source>
</reference>
<dbReference type="OrthoDB" id="9806254at2"/>
<keyword evidence="3" id="KW-0479">Metal-binding</keyword>
<comment type="similarity">
    <text evidence="2">Belongs to the isocitrate and isopropylmalate dehydrogenases family.</text>
</comment>
<comment type="catalytic activity">
    <reaction evidence="7">
        <text>D-threo-isocitrate + NAD(+) = 2-oxoglutarate + CO2 + NADH</text>
        <dbReference type="Rhea" id="RHEA:23632"/>
        <dbReference type="ChEBI" id="CHEBI:15562"/>
        <dbReference type="ChEBI" id="CHEBI:16526"/>
        <dbReference type="ChEBI" id="CHEBI:16810"/>
        <dbReference type="ChEBI" id="CHEBI:57540"/>
        <dbReference type="ChEBI" id="CHEBI:57945"/>
        <dbReference type="EC" id="1.1.1.286"/>
    </reaction>
    <physiologicalReaction direction="left-to-right" evidence="7">
        <dbReference type="Rhea" id="RHEA:23633"/>
    </physiologicalReaction>
</comment>
<evidence type="ECO:0000256" key="14">
    <source>
        <dbReference type="ARBA" id="ARBA00076472"/>
    </source>
</evidence>
<dbReference type="GO" id="GO:0046394">
    <property type="term" value="P:carboxylic acid biosynthetic process"/>
    <property type="evidence" value="ECO:0007669"/>
    <property type="project" value="UniProtKB-ARBA"/>
</dbReference>
<name>E1IGN8_9CHLR</name>
<dbReference type="PROSITE" id="PS00470">
    <property type="entry name" value="IDH_IMDH"/>
    <property type="match status" value="1"/>
</dbReference>
<evidence type="ECO:0000256" key="2">
    <source>
        <dbReference type="ARBA" id="ARBA00007769"/>
    </source>
</evidence>
<accession>E1IGN8</accession>
<comment type="caution">
    <text evidence="16">The sequence shown here is derived from an EMBL/GenBank/DDBJ whole genome shotgun (WGS) entry which is preliminary data.</text>
</comment>
<organism evidence="16 17">
    <name type="scientific">Oscillochloris trichoides DG-6</name>
    <dbReference type="NCBI Taxonomy" id="765420"/>
    <lineage>
        <taxon>Bacteria</taxon>
        <taxon>Bacillati</taxon>
        <taxon>Chloroflexota</taxon>
        <taxon>Chloroflexia</taxon>
        <taxon>Chloroflexales</taxon>
        <taxon>Chloroflexineae</taxon>
        <taxon>Oscillochloridaceae</taxon>
        <taxon>Oscillochloris</taxon>
    </lineage>
</organism>
<dbReference type="FunFam" id="3.40.718.10:FF:000019">
    <property type="entry name" value="Homoisocitrate dehydrogenase"/>
    <property type="match status" value="1"/>
</dbReference>
<evidence type="ECO:0000313" key="16">
    <source>
        <dbReference type="EMBL" id="EFO79625.1"/>
    </source>
</evidence>
<evidence type="ECO:0000256" key="9">
    <source>
        <dbReference type="ARBA" id="ARBA00054060"/>
    </source>
</evidence>
<dbReference type="EMBL" id="ADVR01000110">
    <property type="protein sequence ID" value="EFO79625.1"/>
    <property type="molecule type" value="Genomic_DNA"/>
</dbReference>
<evidence type="ECO:0000256" key="8">
    <source>
        <dbReference type="ARBA" id="ARBA00051094"/>
    </source>
</evidence>